<evidence type="ECO:0000256" key="10">
    <source>
        <dbReference type="ARBA" id="ARBA00022777"/>
    </source>
</evidence>
<evidence type="ECO:0000256" key="12">
    <source>
        <dbReference type="ARBA" id="ARBA00022989"/>
    </source>
</evidence>
<keyword evidence="8 15" id="KW-0812">Transmembrane</keyword>
<dbReference type="EMBL" id="CP000478">
    <property type="protein sequence ID" value="ABK17689.1"/>
    <property type="molecule type" value="Genomic_DNA"/>
</dbReference>
<dbReference type="SMART" id="SM00387">
    <property type="entry name" value="HATPase_c"/>
    <property type="match status" value="1"/>
</dbReference>
<dbReference type="KEGG" id="sfu:Sfum_2006"/>
<evidence type="ECO:0000256" key="7">
    <source>
        <dbReference type="ARBA" id="ARBA00022679"/>
    </source>
</evidence>
<evidence type="ECO:0000259" key="17">
    <source>
        <dbReference type="PROSITE" id="PS50885"/>
    </source>
</evidence>
<dbReference type="CDD" id="cd06225">
    <property type="entry name" value="HAMP"/>
    <property type="match status" value="1"/>
</dbReference>
<dbReference type="Gene3D" id="6.10.340.10">
    <property type="match status" value="1"/>
</dbReference>
<keyword evidence="13" id="KW-0902">Two-component regulatory system</keyword>
<dbReference type="CDD" id="cd00075">
    <property type="entry name" value="HATPase"/>
    <property type="match status" value="1"/>
</dbReference>
<dbReference type="CDD" id="cd00082">
    <property type="entry name" value="HisKA"/>
    <property type="match status" value="1"/>
</dbReference>
<dbReference type="SUPFAM" id="SSF158472">
    <property type="entry name" value="HAMP domain-like"/>
    <property type="match status" value="1"/>
</dbReference>
<keyword evidence="19" id="KW-1185">Reference proteome</keyword>
<dbReference type="STRING" id="335543.Sfum_2006"/>
<sequence precursor="true">MKSIRARLTLWYTSLLTVTLVLLGGTAYALLSYSLSHEVDAALNGVARSLTERAHGPSAFVPAEVDEAFRRFFGFSPWNRYFQLFDPLGHRDPRQPAPHSGRLPLSGEALNNAANGISTYETVPGSEEHPVRVLTMPVMEGGRMVNLVQVGMSLKSVLETRTRFLLIMAVLFPVGLVLAATGGLLLARRALRPVDRMAEAARRISAEHLAERIGGTGAGDELDRLASTLNEMLGRLDTAFTQVRRFSADASHELQTPLTILKGELEVALRSPRTPEEYQAVLKSALEEIDRIAHLVEGLLLLARAEAGVLRMDRRPVDLEQLAEEVYWRLKVLADSRSIRFDSELAEPVVVPGDRERLRRLLFNLVDNAIKYTRPGGVVRLSVRSADGTAVVDVSDSGPGIAAEDLEKIFLPFQRVPMTAPGTERGAGLGLSIARSIATAHGGRIQVRSFPGKGSTFSVYIPMSPEAPS</sequence>
<evidence type="ECO:0000256" key="2">
    <source>
        <dbReference type="ARBA" id="ARBA00004236"/>
    </source>
</evidence>
<dbReference type="InterPro" id="IPR050428">
    <property type="entry name" value="TCS_sensor_his_kinase"/>
</dbReference>
<keyword evidence="9" id="KW-0547">Nucleotide-binding</keyword>
<dbReference type="PANTHER" id="PTHR45436">
    <property type="entry name" value="SENSOR HISTIDINE KINASE YKOH"/>
    <property type="match status" value="1"/>
</dbReference>
<dbReference type="SUPFAM" id="SSF47384">
    <property type="entry name" value="Homodimeric domain of signal transducing histidine kinase"/>
    <property type="match status" value="1"/>
</dbReference>
<evidence type="ECO:0000256" key="1">
    <source>
        <dbReference type="ARBA" id="ARBA00000085"/>
    </source>
</evidence>
<evidence type="ECO:0000313" key="18">
    <source>
        <dbReference type="EMBL" id="ABK17689.1"/>
    </source>
</evidence>
<reference evidence="18 19" key="1">
    <citation type="submission" date="2006-10" db="EMBL/GenBank/DDBJ databases">
        <title>Complete sequence of Syntrophobacter fumaroxidans MPOB.</title>
        <authorList>
            <consortium name="US DOE Joint Genome Institute"/>
            <person name="Copeland A."/>
            <person name="Lucas S."/>
            <person name="Lapidus A."/>
            <person name="Barry K."/>
            <person name="Detter J.C."/>
            <person name="Glavina del Rio T."/>
            <person name="Hammon N."/>
            <person name="Israni S."/>
            <person name="Pitluck S."/>
            <person name="Goltsman E.G."/>
            <person name="Martinez M."/>
            <person name="Schmutz J."/>
            <person name="Larimer F."/>
            <person name="Land M."/>
            <person name="Hauser L."/>
            <person name="Kyrpides N."/>
            <person name="Kim E."/>
            <person name="Boone D.R."/>
            <person name="Brockman F."/>
            <person name="Culley D."/>
            <person name="Ferry J."/>
            <person name="Gunsalus R."/>
            <person name="McInerney M.J."/>
            <person name="Morrison M."/>
            <person name="Plugge C."/>
            <person name="Rohlin L."/>
            <person name="Scholten J."/>
            <person name="Sieber J."/>
            <person name="Stams A.J.M."/>
            <person name="Worm P."/>
            <person name="Henstra A.M."/>
            <person name="Richardson P."/>
        </authorList>
    </citation>
    <scope>NUCLEOTIDE SEQUENCE [LARGE SCALE GENOMIC DNA]</scope>
    <source>
        <strain evidence="19">DSM 10017 / MPOB</strain>
    </source>
</reference>
<dbReference type="InterPro" id="IPR004358">
    <property type="entry name" value="Sig_transdc_His_kin-like_C"/>
</dbReference>
<dbReference type="PROSITE" id="PS50109">
    <property type="entry name" value="HIS_KIN"/>
    <property type="match status" value="1"/>
</dbReference>
<dbReference type="GO" id="GO:0000155">
    <property type="term" value="F:phosphorelay sensor kinase activity"/>
    <property type="evidence" value="ECO:0007669"/>
    <property type="project" value="InterPro"/>
</dbReference>
<dbReference type="FunFam" id="3.30.565.10:FF:000023">
    <property type="entry name" value="PAS domain-containing sensor histidine kinase"/>
    <property type="match status" value="1"/>
</dbReference>
<name>A0LJT7_SYNFM</name>
<dbReference type="GO" id="GO:0045121">
    <property type="term" value="C:membrane raft"/>
    <property type="evidence" value="ECO:0007669"/>
    <property type="project" value="UniProtKB-SubCell"/>
</dbReference>
<feature type="domain" description="HAMP" evidence="17">
    <location>
        <begin position="188"/>
        <end position="241"/>
    </location>
</feature>
<dbReference type="Pfam" id="PF02518">
    <property type="entry name" value="HATPase_c"/>
    <property type="match status" value="1"/>
</dbReference>
<organism evidence="18 19">
    <name type="scientific">Syntrophobacter fumaroxidans (strain DSM 10017 / MPOB)</name>
    <dbReference type="NCBI Taxonomy" id="335543"/>
    <lineage>
        <taxon>Bacteria</taxon>
        <taxon>Pseudomonadati</taxon>
        <taxon>Thermodesulfobacteriota</taxon>
        <taxon>Syntrophobacteria</taxon>
        <taxon>Syntrophobacterales</taxon>
        <taxon>Syntrophobacteraceae</taxon>
        <taxon>Syntrophobacter</taxon>
    </lineage>
</organism>
<keyword evidence="6" id="KW-0597">Phosphoprotein</keyword>
<dbReference type="SMART" id="SM00388">
    <property type="entry name" value="HisKA"/>
    <property type="match status" value="1"/>
</dbReference>
<dbReference type="SMART" id="SM00304">
    <property type="entry name" value="HAMP"/>
    <property type="match status" value="1"/>
</dbReference>
<comment type="subcellular location">
    <subcellularLocation>
        <location evidence="2">Cell membrane</location>
    </subcellularLocation>
    <subcellularLocation>
        <location evidence="3">Membrane raft</location>
        <topology evidence="3">Multi-pass membrane protein</topology>
    </subcellularLocation>
</comment>
<proteinExistence type="predicted"/>
<dbReference type="Pfam" id="PF00672">
    <property type="entry name" value="HAMP"/>
    <property type="match status" value="1"/>
</dbReference>
<keyword evidence="12 15" id="KW-1133">Transmembrane helix</keyword>
<accession>A0LJT7</accession>
<dbReference type="InParanoid" id="A0LJT7"/>
<keyword evidence="10 18" id="KW-0418">Kinase</keyword>
<evidence type="ECO:0000313" key="19">
    <source>
        <dbReference type="Proteomes" id="UP000001784"/>
    </source>
</evidence>
<dbReference type="GO" id="GO:0005524">
    <property type="term" value="F:ATP binding"/>
    <property type="evidence" value="ECO:0007669"/>
    <property type="project" value="UniProtKB-KW"/>
</dbReference>
<dbReference type="OrthoDB" id="9813151at2"/>
<dbReference type="InterPro" id="IPR003594">
    <property type="entry name" value="HATPase_dom"/>
</dbReference>
<dbReference type="SUPFAM" id="SSF55874">
    <property type="entry name" value="ATPase domain of HSP90 chaperone/DNA topoisomerase II/histidine kinase"/>
    <property type="match status" value="1"/>
</dbReference>
<dbReference type="Gene3D" id="1.10.287.130">
    <property type="match status" value="1"/>
</dbReference>
<feature type="transmembrane region" description="Helical" evidence="15">
    <location>
        <begin position="164"/>
        <end position="187"/>
    </location>
</feature>
<evidence type="ECO:0000256" key="13">
    <source>
        <dbReference type="ARBA" id="ARBA00023012"/>
    </source>
</evidence>
<evidence type="ECO:0000256" key="8">
    <source>
        <dbReference type="ARBA" id="ARBA00022692"/>
    </source>
</evidence>
<dbReference type="PROSITE" id="PS50885">
    <property type="entry name" value="HAMP"/>
    <property type="match status" value="1"/>
</dbReference>
<dbReference type="Pfam" id="PF00512">
    <property type="entry name" value="HisKA"/>
    <property type="match status" value="1"/>
</dbReference>
<dbReference type="Proteomes" id="UP000001784">
    <property type="component" value="Chromosome"/>
</dbReference>
<dbReference type="HOGENOM" id="CLU_000445_89_6_7"/>
<keyword evidence="11" id="KW-0067">ATP-binding</keyword>
<protein>
    <recommendedName>
        <fullName evidence="4">histidine kinase</fullName>
        <ecNumber evidence="4">2.7.13.3</ecNumber>
    </recommendedName>
</protein>
<keyword evidence="7" id="KW-0808">Transferase</keyword>
<dbReference type="EC" id="2.7.13.3" evidence="4"/>
<feature type="domain" description="Histidine kinase" evidence="16">
    <location>
        <begin position="249"/>
        <end position="465"/>
    </location>
</feature>
<keyword evidence="14 15" id="KW-0472">Membrane</keyword>
<evidence type="ECO:0000256" key="5">
    <source>
        <dbReference type="ARBA" id="ARBA00022475"/>
    </source>
</evidence>
<evidence type="ECO:0000256" key="15">
    <source>
        <dbReference type="SAM" id="Phobius"/>
    </source>
</evidence>
<dbReference type="Gene3D" id="3.30.565.10">
    <property type="entry name" value="Histidine kinase-like ATPase, C-terminal domain"/>
    <property type="match status" value="1"/>
</dbReference>
<evidence type="ECO:0000256" key="3">
    <source>
        <dbReference type="ARBA" id="ARBA00004314"/>
    </source>
</evidence>
<dbReference type="FunFam" id="1.10.287.130:FF:000001">
    <property type="entry name" value="Two-component sensor histidine kinase"/>
    <property type="match status" value="1"/>
</dbReference>
<dbReference type="eggNOG" id="COG2205">
    <property type="taxonomic scope" value="Bacteria"/>
</dbReference>
<dbReference type="InterPro" id="IPR036890">
    <property type="entry name" value="HATPase_C_sf"/>
</dbReference>
<dbReference type="GO" id="GO:0005886">
    <property type="term" value="C:plasma membrane"/>
    <property type="evidence" value="ECO:0007669"/>
    <property type="project" value="UniProtKB-SubCell"/>
</dbReference>
<evidence type="ECO:0000256" key="14">
    <source>
        <dbReference type="ARBA" id="ARBA00023136"/>
    </source>
</evidence>
<evidence type="ECO:0000256" key="11">
    <source>
        <dbReference type="ARBA" id="ARBA00022840"/>
    </source>
</evidence>
<evidence type="ECO:0000256" key="9">
    <source>
        <dbReference type="ARBA" id="ARBA00022741"/>
    </source>
</evidence>
<gene>
    <name evidence="18" type="ordered locus">Sfum_2006</name>
</gene>
<dbReference type="InterPro" id="IPR003660">
    <property type="entry name" value="HAMP_dom"/>
</dbReference>
<keyword evidence="5" id="KW-1003">Cell membrane</keyword>
<evidence type="ECO:0000256" key="4">
    <source>
        <dbReference type="ARBA" id="ARBA00012438"/>
    </source>
</evidence>
<dbReference type="FunCoup" id="A0LJT7">
    <property type="interactions" value="287"/>
</dbReference>
<evidence type="ECO:0000259" key="16">
    <source>
        <dbReference type="PROSITE" id="PS50109"/>
    </source>
</evidence>
<dbReference type="InterPro" id="IPR036097">
    <property type="entry name" value="HisK_dim/P_sf"/>
</dbReference>
<evidence type="ECO:0000256" key="6">
    <source>
        <dbReference type="ARBA" id="ARBA00022553"/>
    </source>
</evidence>
<dbReference type="AlphaFoldDB" id="A0LJT7"/>
<dbReference type="PANTHER" id="PTHR45436:SF15">
    <property type="entry name" value="SENSOR HISTIDINE KINASE CUSS"/>
    <property type="match status" value="1"/>
</dbReference>
<dbReference type="InterPro" id="IPR005467">
    <property type="entry name" value="His_kinase_dom"/>
</dbReference>
<dbReference type="InterPro" id="IPR003661">
    <property type="entry name" value="HisK_dim/P_dom"/>
</dbReference>
<dbReference type="PRINTS" id="PR00344">
    <property type="entry name" value="BCTRLSENSOR"/>
</dbReference>
<comment type="catalytic activity">
    <reaction evidence="1">
        <text>ATP + protein L-histidine = ADP + protein N-phospho-L-histidine.</text>
        <dbReference type="EC" id="2.7.13.3"/>
    </reaction>
</comment>
<dbReference type="RefSeq" id="WP_011698859.1">
    <property type="nucleotide sequence ID" value="NC_008554.1"/>
</dbReference>